<keyword evidence="2" id="KW-1185">Reference proteome</keyword>
<evidence type="ECO:0000313" key="1">
    <source>
        <dbReference type="EMBL" id="MEQ2558413.1"/>
    </source>
</evidence>
<protein>
    <submittedName>
        <fullName evidence="1">GNAT family acetyltransferase</fullName>
    </submittedName>
</protein>
<dbReference type="EMBL" id="JBBMEX010000012">
    <property type="protein sequence ID" value="MEQ2558413.1"/>
    <property type="molecule type" value="Genomic_DNA"/>
</dbReference>
<gene>
    <name evidence="1" type="ORF">WMO43_11120</name>
</gene>
<comment type="caution">
    <text evidence="1">The sequence shown here is derived from an EMBL/GenBank/DDBJ whole genome shotgun (WGS) entry which is preliminary data.</text>
</comment>
<proteinExistence type="predicted"/>
<accession>A0ABV1HFW3</accession>
<name>A0ABV1HFW3_9FIRM</name>
<evidence type="ECO:0000313" key="2">
    <source>
        <dbReference type="Proteomes" id="UP001454489"/>
    </source>
</evidence>
<dbReference type="RefSeq" id="WP_353531232.1">
    <property type="nucleotide sequence ID" value="NZ_JBBMEX010000012.1"/>
</dbReference>
<reference evidence="1 2" key="1">
    <citation type="submission" date="2024-03" db="EMBL/GenBank/DDBJ databases">
        <title>Human intestinal bacterial collection.</title>
        <authorList>
            <person name="Pauvert C."/>
            <person name="Hitch T.C.A."/>
            <person name="Clavel T."/>
        </authorList>
    </citation>
    <scope>NUCLEOTIDE SEQUENCE [LARGE SCALE GENOMIC DNA]</scope>
    <source>
        <strain evidence="1 2">CLA-AA-H185</strain>
    </source>
</reference>
<sequence>MQIKDTDIYKLNYFTYNRAFTGSYGNMRYRLIRKKDEEEEAVLSAAVYPQPYCWEETEDEKKQIREFPFTEEGRTGMIEWLNQKLSEFK</sequence>
<dbReference type="Proteomes" id="UP001454489">
    <property type="component" value="Unassembled WGS sequence"/>
</dbReference>
<organism evidence="1 2">
    <name type="scientific">Maccoyibacter intestinihominis</name>
    <dbReference type="NCBI Taxonomy" id="3133499"/>
    <lineage>
        <taxon>Bacteria</taxon>
        <taxon>Bacillati</taxon>
        <taxon>Bacillota</taxon>
        <taxon>Clostridia</taxon>
        <taxon>Lachnospirales</taxon>
        <taxon>Lachnospiraceae</taxon>
        <taxon>Maccoyibacter</taxon>
    </lineage>
</organism>